<dbReference type="EMBL" id="BANR01000022">
    <property type="protein sequence ID" value="GAC50214.1"/>
    <property type="molecule type" value="Genomic_DNA"/>
</dbReference>
<dbReference type="Proteomes" id="UP000010988">
    <property type="component" value="Unassembled WGS sequence"/>
</dbReference>
<proteinExistence type="predicted"/>
<accession>L7KNK7</accession>
<comment type="caution">
    <text evidence="1">The sequence shown here is derived from an EMBL/GenBank/DDBJ whole genome shotgun (WGS) entry which is preliminary data.</text>
</comment>
<gene>
    <name evidence="1" type="ORF">GOACH_22_00110</name>
</gene>
<reference evidence="1 2" key="1">
    <citation type="submission" date="2012-12" db="EMBL/GenBank/DDBJ databases">
        <title>Whole genome shotgun sequence of Gordonia aichiensis NBRC 108223.</title>
        <authorList>
            <person name="Isaki-Nakamura S."/>
            <person name="Hosoyama A."/>
            <person name="Tsuchikane K."/>
            <person name="Ando Y."/>
            <person name="Baba S."/>
            <person name="Ohji S."/>
            <person name="Hamada M."/>
            <person name="Tamura T."/>
            <person name="Yamazoe A."/>
            <person name="Yamazaki S."/>
            <person name="Fujita N."/>
        </authorList>
    </citation>
    <scope>NUCLEOTIDE SEQUENCE [LARGE SCALE GENOMIC DNA]</scope>
    <source>
        <strain evidence="1 2">NBRC 108223</strain>
    </source>
</reference>
<protein>
    <submittedName>
        <fullName evidence="1">Uncharacterized protein</fullName>
    </submittedName>
</protein>
<evidence type="ECO:0000313" key="1">
    <source>
        <dbReference type="EMBL" id="GAC50214.1"/>
    </source>
</evidence>
<name>L7KNK7_9ACTN</name>
<dbReference type="OrthoDB" id="9869181at2"/>
<evidence type="ECO:0000313" key="2">
    <source>
        <dbReference type="Proteomes" id="UP000010988"/>
    </source>
</evidence>
<keyword evidence="2" id="KW-1185">Reference proteome</keyword>
<dbReference type="AlphaFoldDB" id="L7KNK7"/>
<dbReference type="RefSeq" id="WP_005177666.1">
    <property type="nucleotide sequence ID" value="NZ_BANR01000022.1"/>
</dbReference>
<sequence length="92" mass="9862">MSTQPKIDKQAYRDALAYLYAKASGDQDGMRAVALGCDNAGLVLDAIADMSLGLAAIATSGEPRLWLDKLRDDLDTLLDAYNQRAEDGGRDA</sequence>
<organism evidence="1 2">
    <name type="scientific">Gordonia aichiensis NBRC 108223</name>
    <dbReference type="NCBI Taxonomy" id="1220583"/>
    <lineage>
        <taxon>Bacteria</taxon>
        <taxon>Bacillati</taxon>
        <taxon>Actinomycetota</taxon>
        <taxon>Actinomycetes</taxon>
        <taxon>Mycobacteriales</taxon>
        <taxon>Gordoniaceae</taxon>
        <taxon>Gordonia</taxon>
    </lineage>
</organism>
<dbReference type="STRING" id="1220583.GOACH_22_00110"/>